<sequence length="89" mass="10534">MGILERIQLFGKRKRIFGYRHLSPVVDFAHYLNAKYGFFETELPDEAVKRYLGREYRTTLRSSLKDCWQSQPVRIEMPDLEIGIALVKK</sequence>
<gene>
    <name evidence="1" type="ORF">P8X34_05855</name>
</gene>
<name>A0ABV4T3J1_9EURY</name>
<evidence type="ECO:0000313" key="2">
    <source>
        <dbReference type="Proteomes" id="UP001571980"/>
    </source>
</evidence>
<dbReference type="Proteomes" id="UP001571980">
    <property type="component" value="Unassembled WGS sequence"/>
</dbReference>
<reference evidence="1 2" key="1">
    <citation type="submission" date="2023-03" db="EMBL/GenBank/DDBJ databases">
        <title>Speciation in Pyrococcus: adaptation to high temperature as a mechanism.</title>
        <authorList>
            <person name="Gu J."/>
        </authorList>
    </citation>
    <scope>NUCLEOTIDE SEQUENCE [LARGE SCALE GENOMIC DNA]</scope>
    <source>
        <strain evidence="1 2">LMOA34</strain>
    </source>
</reference>
<protein>
    <submittedName>
        <fullName evidence="1">Uncharacterized protein</fullName>
    </submittedName>
</protein>
<accession>A0ABV4T3J1</accession>
<evidence type="ECO:0000313" key="1">
    <source>
        <dbReference type="EMBL" id="MFA4804265.1"/>
    </source>
</evidence>
<dbReference type="EMBL" id="JARRIG010000003">
    <property type="protein sequence ID" value="MFA4804265.1"/>
    <property type="molecule type" value="Genomic_DNA"/>
</dbReference>
<proteinExistence type="predicted"/>
<comment type="caution">
    <text evidence="1">The sequence shown here is derived from an EMBL/GenBank/DDBJ whole genome shotgun (WGS) entry which is preliminary data.</text>
</comment>
<dbReference type="RefSeq" id="WP_372885016.1">
    <property type="nucleotide sequence ID" value="NZ_JARRIF010000002.1"/>
</dbReference>
<organism evidence="1 2">
    <name type="scientific">Pyrococcus kukulkanii</name>
    <dbReference type="NCBI Taxonomy" id="1609559"/>
    <lineage>
        <taxon>Archaea</taxon>
        <taxon>Methanobacteriati</taxon>
        <taxon>Methanobacteriota</taxon>
        <taxon>Thermococci</taxon>
        <taxon>Thermococcales</taxon>
        <taxon>Thermococcaceae</taxon>
        <taxon>Pyrococcus</taxon>
    </lineage>
</organism>
<keyword evidence="2" id="KW-1185">Reference proteome</keyword>